<reference evidence="2 3" key="1">
    <citation type="journal article" date="2018" name="Sci. Rep.">
        <title>Genomic signatures of local adaptation to the degree of environmental predictability in rotifers.</title>
        <authorList>
            <person name="Franch-Gras L."/>
            <person name="Hahn C."/>
            <person name="Garcia-Roger E.M."/>
            <person name="Carmona M.J."/>
            <person name="Serra M."/>
            <person name="Gomez A."/>
        </authorList>
    </citation>
    <scope>NUCLEOTIDE SEQUENCE [LARGE SCALE GENOMIC DNA]</scope>
    <source>
        <strain evidence="2">HYR1</strain>
    </source>
</reference>
<gene>
    <name evidence="2" type="ORF">BpHYR1_046714</name>
</gene>
<evidence type="ECO:0000313" key="2">
    <source>
        <dbReference type="EMBL" id="RNA44523.1"/>
    </source>
</evidence>
<organism evidence="2 3">
    <name type="scientific">Brachionus plicatilis</name>
    <name type="common">Marine rotifer</name>
    <name type="synonym">Brachionus muelleri</name>
    <dbReference type="NCBI Taxonomy" id="10195"/>
    <lineage>
        <taxon>Eukaryota</taxon>
        <taxon>Metazoa</taxon>
        <taxon>Spiralia</taxon>
        <taxon>Gnathifera</taxon>
        <taxon>Rotifera</taxon>
        <taxon>Eurotatoria</taxon>
        <taxon>Monogononta</taxon>
        <taxon>Pseudotrocha</taxon>
        <taxon>Ploima</taxon>
        <taxon>Brachionidae</taxon>
        <taxon>Brachionus</taxon>
    </lineage>
</organism>
<evidence type="ECO:0000256" key="1">
    <source>
        <dbReference type="SAM" id="Phobius"/>
    </source>
</evidence>
<feature type="transmembrane region" description="Helical" evidence="1">
    <location>
        <begin position="41"/>
        <end position="60"/>
    </location>
</feature>
<proteinExistence type="predicted"/>
<dbReference type="Proteomes" id="UP000276133">
    <property type="component" value="Unassembled WGS sequence"/>
</dbReference>
<keyword evidence="1" id="KW-0812">Transmembrane</keyword>
<accession>A0A3M7T8V8</accession>
<dbReference type="EMBL" id="REGN01000095">
    <property type="protein sequence ID" value="RNA44523.1"/>
    <property type="molecule type" value="Genomic_DNA"/>
</dbReference>
<keyword evidence="3" id="KW-1185">Reference proteome</keyword>
<evidence type="ECO:0000313" key="3">
    <source>
        <dbReference type="Proteomes" id="UP000276133"/>
    </source>
</evidence>
<dbReference type="AlphaFoldDB" id="A0A3M7T8V8"/>
<name>A0A3M7T8V8_BRAPC</name>
<keyword evidence="1" id="KW-1133">Transmembrane helix</keyword>
<protein>
    <submittedName>
        <fullName evidence="2">Uncharacterized protein</fullName>
    </submittedName>
</protein>
<sequence length="116" mass="13623">MKTNIQPQKILKLVSRKPFSRIFCSISFSEKFARTFLTVKLNLPFIFVLNAFILFLIVVLKKKSFSVEQFEIVLNDKLSELKRYLELIINIKMPSVTVSKKDNGNENLFRAFEQFI</sequence>
<keyword evidence="1" id="KW-0472">Membrane</keyword>
<comment type="caution">
    <text evidence="2">The sequence shown here is derived from an EMBL/GenBank/DDBJ whole genome shotgun (WGS) entry which is preliminary data.</text>
</comment>